<keyword evidence="3" id="KW-1185">Reference proteome</keyword>
<dbReference type="RefSeq" id="WP_148126335.1">
    <property type="nucleotide sequence ID" value="NZ_CP018180.1"/>
</dbReference>
<dbReference type="InterPro" id="IPR050361">
    <property type="entry name" value="MPP/UQCRC_Complex"/>
</dbReference>
<evidence type="ECO:0000313" key="3">
    <source>
        <dbReference type="Proteomes" id="UP000324497"/>
    </source>
</evidence>
<protein>
    <recommendedName>
        <fullName evidence="1">Peptidase M16 C-terminal domain-containing protein</fullName>
    </recommendedName>
</protein>
<accession>A0A3Q8CYY9</accession>
<dbReference type="Proteomes" id="UP000324497">
    <property type="component" value="Chromosome"/>
</dbReference>
<dbReference type="InterPro" id="IPR011249">
    <property type="entry name" value="Metalloenz_LuxS/M16"/>
</dbReference>
<dbReference type="AlphaFoldDB" id="A0A3Q8CYY9"/>
<sequence length="418" mass="47387">MRLKLKSGVYLTVIPAKQFKTVRVAINLITQLKPETQSKRLLLANILENSAADFPNQAEIARQLATMYGAGFGVTVNRRGNSHSLSFILNCLNDTFSEQSLLDKGMNFLKQIIFHPLADKNEFENENFIREQQNLRQTIVSAADNKQLTAYLALQKAYFTNPIQQEPSFGTLAQLATITASELWQYYQCCLREDQVEIIFLGDITLQRARQLVEKLNFPARVELPISPFYQQNWQPKIRTNNFKQTVTQSKLDLAFFLPVYYNQPEFMSALVFNAIFGGLPLSRLFVNVREKQGLAYYASSSFDSFRGVLTVQTGIDAVNQEKAQALIMQQLIELQQAKISRQELIDAKKMLINDYQSQLDSQSSQLSHALLTNLTGRRLNSADWEESISSVNVEQVAEIAQQAKLQASAYLQGMADK</sequence>
<reference evidence="2 3" key="1">
    <citation type="submission" date="2016-11" db="EMBL/GenBank/DDBJ databases">
        <title>Interaction between Lactobacillus species and yeast in water kefir.</title>
        <authorList>
            <person name="Behr J."/>
            <person name="Xu D."/>
            <person name="Vogel R.F."/>
        </authorList>
    </citation>
    <scope>NUCLEOTIDE SEQUENCE [LARGE SCALE GENOMIC DNA]</scope>
    <source>
        <strain evidence="2 3">TMW 1.1827</strain>
    </source>
</reference>
<organism evidence="2 3">
    <name type="scientific">Liquorilactobacillus nagelii</name>
    <dbReference type="NCBI Taxonomy" id="82688"/>
    <lineage>
        <taxon>Bacteria</taxon>
        <taxon>Bacillati</taxon>
        <taxon>Bacillota</taxon>
        <taxon>Bacilli</taxon>
        <taxon>Lactobacillales</taxon>
        <taxon>Lactobacillaceae</taxon>
        <taxon>Liquorilactobacillus</taxon>
    </lineage>
</organism>
<dbReference type="PANTHER" id="PTHR11851:SF186">
    <property type="entry name" value="INACTIVE METALLOPROTEASE YMFF-RELATED"/>
    <property type="match status" value="1"/>
</dbReference>
<name>A0A3Q8CYY9_9LACO</name>
<dbReference type="GO" id="GO:0046872">
    <property type="term" value="F:metal ion binding"/>
    <property type="evidence" value="ECO:0007669"/>
    <property type="project" value="InterPro"/>
</dbReference>
<dbReference type="Pfam" id="PF05193">
    <property type="entry name" value="Peptidase_M16_C"/>
    <property type="match status" value="1"/>
</dbReference>
<dbReference type="EMBL" id="CP018180">
    <property type="protein sequence ID" value="AUJ31588.1"/>
    <property type="molecule type" value="Genomic_DNA"/>
</dbReference>
<dbReference type="InterPro" id="IPR007863">
    <property type="entry name" value="Peptidase_M16_C"/>
</dbReference>
<dbReference type="NCBIfam" id="NF047422">
    <property type="entry name" value="YfmF_fam"/>
    <property type="match status" value="1"/>
</dbReference>
<dbReference type="SUPFAM" id="SSF63411">
    <property type="entry name" value="LuxS/MPP-like metallohydrolase"/>
    <property type="match status" value="2"/>
</dbReference>
<evidence type="ECO:0000259" key="1">
    <source>
        <dbReference type="Pfam" id="PF05193"/>
    </source>
</evidence>
<dbReference type="PANTHER" id="PTHR11851">
    <property type="entry name" value="METALLOPROTEASE"/>
    <property type="match status" value="1"/>
</dbReference>
<dbReference type="KEGG" id="lng:BSQ50_02845"/>
<evidence type="ECO:0000313" key="2">
    <source>
        <dbReference type="EMBL" id="AUJ31588.1"/>
    </source>
</evidence>
<dbReference type="Gene3D" id="3.30.830.10">
    <property type="entry name" value="Metalloenzyme, LuxS/M16 peptidase-like"/>
    <property type="match status" value="2"/>
</dbReference>
<feature type="domain" description="Peptidase M16 C-terminal" evidence="1">
    <location>
        <begin position="177"/>
        <end position="352"/>
    </location>
</feature>
<gene>
    <name evidence="2" type="ORF">BSQ50_02845</name>
</gene>
<proteinExistence type="predicted"/>